<keyword evidence="3" id="KW-1185">Reference proteome</keyword>
<feature type="region of interest" description="Disordered" evidence="1">
    <location>
        <begin position="76"/>
        <end position="116"/>
    </location>
</feature>
<feature type="region of interest" description="Disordered" evidence="1">
    <location>
        <begin position="1"/>
        <end position="23"/>
    </location>
</feature>
<feature type="compositionally biased region" description="Polar residues" evidence="1">
    <location>
        <begin position="1"/>
        <end position="15"/>
    </location>
</feature>
<proteinExistence type="predicted"/>
<evidence type="ECO:0000256" key="1">
    <source>
        <dbReference type="SAM" id="MobiDB-lite"/>
    </source>
</evidence>
<feature type="compositionally biased region" description="Polar residues" evidence="1">
    <location>
        <begin position="29"/>
        <end position="39"/>
    </location>
</feature>
<evidence type="ECO:0000313" key="2">
    <source>
        <dbReference type="EMBL" id="PPK63447.1"/>
    </source>
</evidence>
<accession>A0A2S6GDY1</accession>
<protein>
    <recommendedName>
        <fullName evidence="4">DUF3558 domain-containing protein</fullName>
    </recommendedName>
</protein>
<gene>
    <name evidence="2" type="ORF">CLV40_12860</name>
</gene>
<dbReference type="Proteomes" id="UP000239203">
    <property type="component" value="Unassembled WGS sequence"/>
</dbReference>
<dbReference type="AlphaFoldDB" id="A0A2S6GDY1"/>
<name>A0A2S6GDY1_9PSEU</name>
<dbReference type="EMBL" id="PTIX01000028">
    <property type="protein sequence ID" value="PPK63447.1"/>
    <property type="molecule type" value="Genomic_DNA"/>
</dbReference>
<evidence type="ECO:0008006" key="4">
    <source>
        <dbReference type="Google" id="ProtNLM"/>
    </source>
</evidence>
<reference evidence="2 3" key="1">
    <citation type="submission" date="2018-02" db="EMBL/GenBank/DDBJ databases">
        <title>Genomic Encyclopedia of Archaeal and Bacterial Type Strains, Phase II (KMG-II): from individual species to whole genera.</title>
        <authorList>
            <person name="Goeker M."/>
        </authorList>
    </citation>
    <scope>NUCLEOTIDE SEQUENCE [LARGE SCALE GENOMIC DNA]</scope>
    <source>
        <strain evidence="2 3">YU 961-1</strain>
    </source>
</reference>
<feature type="region of interest" description="Disordered" evidence="1">
    <location>
        <begin position="29"/>
        <end position="48"/>
    </location>
</feature>
<sequence>MRTISGTARNHTGSASVPPGQSIEDATTVTARSVESSPLTPAAPRPRPYGVTVLLRSTALALACLAVAGCASATSHAEVAATRPAPTTTTEAPPEALASETSGPATPEPRPGITVATPKVVPDAVDCVSYVPLISKATGTRATQIADEQTTAVCRYRLPYPRGTTNVAVFFRAEPPGTPSYTKTEDINGNTAYTVLGEDPSACGLSITLDRYLAPNQHGSHLTVLGTFETAPCATTRKITDAVFDRLADA</sequence>
<comment type="caution">
    <text evidence="2">The sequence shown here is derived from an EMBL/GenBank/DDBJ whole genome shotgun (WGS) entry which is preliminary data.</text>
</comment>
<evidence type="ECO:0000313" key="3">
    <source>
        <dbReference type="Proteomes" id="UP000239203"/>
    </source>
</evidence>
<feature type="compositionally biased region" description="Low complexity" evidence="1">
    <location>
        <begin position="76"/>
        <end position="101"/>
    </location>
</feature>
<organism evidence="2 3">
    <name type="scientific">Actinokineospora auranticolor</name>
    <dbReference type="NCBI Taxonomy" id="155976"/>
    <lineage>
        <taxon>Bacteria</taxon>
        <taxon>Bacillati</taxon>
        <taxon>Actinomycetota</taxon>
        <taxon>Actinomycetes</taxon>
        <taxon>Pseudonocardiales</taxon>
        <taxon>Pseudonocardiaceae</taxon>
        <taxon>Actinokineospora</taxon>
    </lineage>
</organism>